<dbReference type="InterPro" id="IPR036179">
    <property type="entry name" value="Ig-like_dom_sf"/>
</dbReference>
<proteinExistence type="inferred from homology"/>
<keyword evidence="4" id="KW-0677">Repeat</keyword>
<feature type="region of interest" description="Disordered" evidence="10">
    <location>
        <begin position="695"/>
        <end position="715"/>
    </location>
</feature>
<evidence type="ECO:0000256" key="2">
    <source>
        <dbReference type="ARBA" id="ARBA00009844"/>
    </source>
</evidence>
<feature type="non-terminal residue" evidence="13">
    <location>
        <position position="1160"/>
    </location>
</feature>
<keyword evidence="14" id="KW-1185">Reference proteome</keyword>
<dbReference type="InterPro" id="IPR013098">
    <property type="entry name" value="Ig_I-set"/>
</dbReference>
<dbReference type="PANTHER" id="PTHR44170:SF6">
    <property type="entry name" value="CONTACTIN"/>
    <property type="match status" value="1"/>
</dbReference>
<feature type="domain" description="Ig-like" evidence="12">
    <location>
        <begin position="839"/>
        <end position="926"/>
    </location>
</feature>
<feature type="chain" id="PRO_5043326579" description="Ig-like domain-containing protein" evidence="11">
    <location>
        <begin position="20"/>
        <end position="1160"/>
    </location>
</feature>
<feature type="domain" description="Ig-like" evidence="12">
    <location>
        <begin position="594"/>
        <end position="688"/>
    </location>
</feature>
<dbReference type="AlphaFoldDB" id="A0AAV2INT5"/>
<dbReference type="InterPro" id="IPR013783">
    <property type="entry name" value="Ig-like_fold"/>
</dbReference>
<dbReference type="GO" id="GO:0098609">
    <property type="term" value="P:cell-cell adhesion"/>
    <property type="evidence" value="ECO:0007669"/>
    <property type="project" value="TreeGrafter"/>
</dbReference>
<comment type="caution">
    <text evidence="13">The sequence shown here is derived from an EMBL/GenBank/DDBJ whole genome shotgun (WGS) entry which is preliminary data.</text>
</comment>
<feature type="domain" description="Ig-like" evidence="12">
    <location>
        <begin position="371"/>
        <end position="448"/>
    </location>
</feature>
<evidence type="ECO:0000256" key="5">
    <source>
        <dbReference type="ARBA" id="ARBA00023136"/>
    </source>
</evidence>
<evidence type="ECO:0000313" key="14">
    <source>
        <dbReference type="Proteomes" id="UP001497497"/>
    </source>
</evidence>
<keyword evidence="7" id="KW-0675">Receptor</keyword>
<evidence type="ECO:0000256" key="10">
    <source>
        <dbReference type="SAM" id="MobiDB-lite"/>
    </source>
</evidence>
<evidence type="ECO:0000256" key="4">
    <source>
        <dbReference type="ARBA" id="ARBA00022737"/>
    </source>
</evidence>
<dbReference type="Gene3D" id="2.60.40.10">
    <property type="entry name" value="Immunoglobulins"/>
    <property type="match status" value="9"/>
</dbReference>
<evidence type="ECO:0000256" key="9">
    <source>
        <dbReference type="ARBA" id="ARBA00023319"/>
    </source>
</evidence>
<dbReference type="InterPro" id="IPR007110">
    <property type="entry name" value="Ig-like_dom"/>
</dbReference>
<sequence>YTTFVFSVTFLALNNQASARDLPQGEITFVQEPDESYVIAKKLPAEITCKARNAADIIFRCAGTQIPPSSIEVPETDLDAPEETQATIRVTWADVENFVKTGQLFQCECTALDVDGQEVITSRRATVSLAYISNKFESHPENVAAVEGDMAELVCVPPIGEPTPESYKKITCLPRNYNNPCFIMMYLCTSNLLWIPVTNISLMFKICLKDHNKNIILTCMRMSVLFKSESASWLFTDPQIQTLASWLNCSLSHLPCENPISSLLTNNLLAFECNGRRMEREKVTTIPGMSKDGVKIIQAKISLSYNEIESALLQNPKISYQCMCVAWHVKRDDPGKDNAWAQVVSNKQNGLILLAGLEKNFKLEPVDTSAGLNTDAVLKCEPPTGQPKPWVVWYKDRVRVDPRNSTKYSVNAKGHLTIRRVQYADAGTYSCQADNGVGTEQSRSGRLTVIADAPRTTTSATTTAASEVEEEYFPVFPEEVLNSPTILRDFKSENFLGPDGTSKLICAAIAAHQVTIDCLGSRLSSNDVTIKYERDTKSDKTISVASTVITAAKLSISGEEFYCECVAWYNNNSNWQSVRGEKGYVRAGKTTVKPDYLEEKFEKSPRGRAIELDEEYLLECRPPAGLPQPRVYWLKDGKRIDPDEDSNYVLTPEGDLVIESVRAIDEGIYVCVAENAAGTRRSAEARLRFRVRPTTLPPTTTTTITTAATTPPPLPDITTEVDLSKLEEPVFAEDPQEENYLIDADFILIRCTVYGAYNLVFACNGQVVKASTTTSISISLEEGSPPLRENTLNVTRNQIEKFPGKYTCTCRGLYQKKGTNEQTYVESKEALLAVAFLDDTFNQEPEDTEVTIKSTVTLPCIPPNAFPAPEIVWEKDGQIVNVSQRVVIRESGSLVIQLFDEADQGNYKCLARNVVGEKASNEVTVSLKGADEVFVTETKPEVEATMVPKPEPTGSVIYSGQPYISKDLHSMYYLMKGGKSKPIPISCEAINVHTITFQCNNRQVDTEITKKVVPSSEDSSLVTVVEGSIMVSKNELEGVENYECQCFAHFSRSEGEAQTLTSIKSRVEFAALKKNFQAEPEDKIVMVGDLLTIQCKPPQGNPTPTVRWKKDDQYIEASYDALIGSLIIHEAKLENTGDYVCFAENMAGVRESRRAFIEVK</sequence>
<dbReference type="SMART" id="SM00408">
    <property type="entry name" value="IGc2"/>
    <property type="match status" value="4"/>
</dbReference>
<dbReference type="InterPro" id="IPR003598">
    <property type="entry name" value="Ig_sub2"/>
</dbReference>
<evidence type="ECO:0000259" key="12">
    <source>
        <dbReference type="PROSITE" id="PS50835"/>
    </source>
</evidence>
<keyword evidence="8" id="KW-0325">Glycoprotein</keyword>
<keyword evidence="3" id="KW-0217">Developmental protein</keyword>
<keyword evidence="6" id="KW-1015">Disulfide bond</keyword>
<keyword evidence="11" id="KW-0732">Signal</keyword>
<keyword evidence="5" id="KW-0472">Membrane</keyword>
<dbReference type="PANTHER" id="PTHR44170">
    <property type="entry name" value="PROTEIN SIDEKICK"/>
    <property type="match status" value="1"/>
</dbReference>
<dbReference type="EMBL" id="CAXITT010001129">
    <property type="protein sequence ID" value="CAL1547976.1"/>
    <property type="molecule type" value="Genomic_DNA"/>
</dbReference>
<name>A0AAV2INT5_LYMST</name>
<protein>
    <recommendedName>
        <fullName evidence="12">Ig-like domain-containing protein</fullName>
    </recommendedName>
</protein>
<dbReference type="SMART" id="SM00409">
    <property type="entry name" value="IG"/>
    <property type="match status" value="4"/>
</dbReference>
<dbReference type="InterPro" id="IPR057755">
    <property type="entry name" value="UNC5A-D-like_N"/>
</dbReference>
<gene>
    <name evidence="13" type="ORF">GSLYS_00021293001</name>
</gene>
<feature type="domain" description="Ig-like" evidence="12">
    <location>
        <begin position="1074"/>
        <end position="1158"/>
    </location>
</feature>
<evidence type="ECO:0000313" key="13">
    <source>
        <dbReference type="EMBL" id="CAL1547976.1"/>
    </source>
</evidence>
<dbReference type="Proteomes" id="UP001497497">
    <property type="component" value="Unassembled WGS sequence"/>
</dbReference>
<dbReference type="Pfam" id="PF07679">
    <property type="entry name" value="I-set"/>
    <property type="match status" value="4"/>
</dbReference>
<keyword evidence="9" id="KW-0393">Immunoglobulin domain</keyword>
<evidence type="ECO:0000256" key="8">
    <source>
        <dbReference type="ARBA" id="ARBA00023180"/>
    </source>
</evidence>
<accession>A0AAV2INT5</accession>
<evidence type="ECO:0000256" key="11">
    <source>
        <dbReference type="SAM" id="SignalP"/>
    </source>
</evidence>
<feature type="signal peptide" evidence="11">
    <location>
        <begin position="1"/>
        <end position="19"/>
    </location>
</feature>
<dbReference type="Pfam" id="PF25609">
    <property type="entry name" value="Unc5_NetrinR_N"/>
    <property type="match status" value="4"/>
</dbReference>
<reference evidence="13 14" key="1">
    <citation type="submission" date="2024-04" db="EMBL/GenBank/DDBJ databases">
        <authorList>
            <consortium name="Genoscope - CEA"/>
            <person name="William W."/>
        </authorList>
    </citation>
    <scope>NUCLEOTIDE SEQUENCE [LARGE SCALE GENOMIC DNA]</scope>
</reference>
<comment type="similarity">
    <text evidence="2">Belongs to the unc-5 family.</text>
</comment>
<dbReference type="GO" id="GO:0016020">
    <property type="term" value="C:membrane"/>
    <property type="evidence" value="ECO:0007669"/>
    <property type="project" value="UniProtKB-SubCell"/>
</dbReference>
<evidence type="ECO:0000256" key="6">
    <source>
        <dbReference type="ARBA" id="ARBA00023157"/>
    </source>
</evidence>
<comment type="subcellular location">
    <subcellularLocation>
        <location evidence="1">Membrane</location>
        <topology evidence="1">Single-pass type I membrane protein</topology>
    </subcellularLocation>
</comment>
<evidence type="ECO:0000256" key="7">
    <source>
        <dbReference type="ARBA" id="ARBA00023170"/>
    </source>
</evidence>
<dbReference type="PROSITE" id="PS50835">
    <property type="entry name" value="IG_LIKE"/>
    <property type="match status" value="4"/>
</dbReference>
<dbReference type="SUPFAM" id="SSF48726">
    <property type="entry name" value="Immunoglobulin"/>
    <property type="match status" value="4"/>
</dbReference>
<feature type="non-terminal residue" evidence="13">
    <location>
        <position position="1"/>
    </location>
</feature>
<evidence type="ECO:0000256" key="1">
    <source>
        <dbReference type="ARBA" id="ARBA00004479"/>
    </source>
</evidence>
<dbReference type="InterPro" id="IPR003599">
    <property type="entry name" value="Ig_sub"/>
</dbReference>
<feature type="compositionally biased region" description="Low complexity" evidence="10">
    <location>
        <begin position="695"/>
        <end position="709"/>
    </location>
</feature>
<organism evidence="13 14">
    <name type="scientific">Lymnaea stagnalis</name>
    <name type="common">Great pond snail</name>
    <name type="synonym">Helix stagnalis</name>
    <dbReference type="NCBI Taxonomy" id="6523"/>
    <lineage>
        <taxon>Eukaryota</taxon>
        <taxon>Metazoa</taxon>
        <taxon>Spiralia</taxon>
        <taxon>Lophotrochozoa</taxon>
        <taxon>Mollusca</taxon>
        <taxon>Gastropoda</taxon>
        <taxon>Heterobranchia</taxon>
        <taxon>Euthyneura</taxon>
        <taxon>Panpulmonata</taxon>
        <taxon>Hygrophila</taxon>
        <taxon>Lymnaeoidea</taxon>
        <taxon>Lymnaeidae</taxon>
        <taxon>Lymnaea</taxon>
    </lineage>
</organism>
<evidence type="ECO:0000256" key="3">
    <source>
        <dbReference type="ARBA" id="ARBA00022473"/>
    </source>
</evidence>